<evidence type="ECO:0000313" key="3">
    <source>
        <dbReference type="Proteomes" id="UP000247075"/>
    </source>
</evidence>
<feature type="region of interest" description="Disordered" evidence="1">
    <location>
        <begin position="1"/>
        <end position="44"/>
    </location>
</feature>
<dbReference type="EMBL" id="MH155868">
    <property type="protein sequence ID" value="AWN05112.1"/>
    <property type="molecule type" value="Genomic_DNA"/>
</dbReference>
<dbReference type="GeneID" id="55608272"/>
<protein>
    <submittedName>
        <fullName evidence="2">Uncharacterized protein</fullName>
    </submittedName>
</protein>
<evidence type="ECO:0000256" key="1">
    <source>
        <dbReference type="SAM" id="MobiDB-lite"/>
    </source>
</evidence>
<accession>A0A2U8UNA0</accession>
<sequence length="280" mass="30067">MADGDGVGGGTGLGSPSEKAKEQSFADAVKSAAASGGGGKKSASSQDPLVFLGYSNKTLPEHFNVGSTDPKYYERLLGAKTATLSQVAGQYYNWDQKTRDKFLSQLNLAGYDTNRMKDSDIASMWAGYAQQAAAYYAAGKSLTPWDILSKDMQQREAYMNTPRSVTQTSTSYDMSTREDAHAIFLQAAQSLLGRDPTKSEIGAFQKALNAYEKAHPTVTTQTTNYMGDTVTGQTSTTKGGVKEGARQLMAVEDVKQDPEYGAYQAATTYFDAMMQMIGGG</sequence>
<proteinExistence type="predicted"/>
<reference evidence="2 3" key="1">
    <citation type="submission" date="2018-04" db="EMBL/GenBank/DDBJ databases">
        <authorList>
            <person name="Richter O.R."/>
            <person name="Sprando J."/>
            <person name="Abi J.R."/>
            <person name="Abidin Z.U."/>
            <person name="Aboumatar N."/>
            <person name="Aguilar F.A."/>
            <person name="Ahmed M."/>
            <person name="Aklilu M."/>
            <person name="Ali S.Z."/>
            <person name="Araia S."/>
            <person name="Asbury H."/>
            <person name="Atkinson A.N."/>
            <person name="Azam A.M."/>
            <person name="Bell J.L."/>
            <person name="Bhagat S."/>
            <person name="Bhatti J.A."/>
            <person name="Bhavsar J."/>
            <person name="Blocker D."/>
            <person name="Bonhomme B."/>
            <person name="Buker C.Y."/>
            <person name="Burnett T.D."/>
            <person name="Campbell R.L."/>
            <person name="Campbell S.M."/>
            <person name="Carinugan C.L."/>
            <person name="Chan P.R."/>
            <person name="Chen S."/>
            <person name="Dahne M."/>
            <person name="Dang V.Q."/>
            <person name="Ding J.R."/>
            <person name="Dunn G.L."/>
            <person name="Flores O.S."/>
            <person name="Frank D.N."/>
            <person name="Gonzalez N."/>
            <person name="Goryunova E."/>
            <person name="Hoang T."/>
            <person name="Hollenhorst D."/>
            <person name="Hora A.B."/>
            <person name="Hutchison A.S."/>
            <person name="Huynh A."/>
            <person name="Jani A."/>
            <person name="Jawed T."/>
            <person name="Jeffries M.J."/>
            <person name="Jian G.M."/>
            <person name="Joshi C."/>
            <person name="Kallab S."/>
            <person name="Kang L."/>
            <person name="Khan A."/>
            <person name="Klontz C.M."/>
            <person name="Koert M."/>
            <person name="Lagasca A."/>
            <person name="Lakhani A."/>
            <person name="Larsen A."/>
            <person name="Le A."/>
            <person name="Lee D.Y."/>
            <person name="Lembirik S."/>
            <person name="Lenus S."/>
            <person name="Lesniewski A.M."/>
            <person name="Lu W."/>
            <person name="Mamarakhimova Z."/>
            <person name="Mason S."/>
            <person name="Mathew L.K."/>
            <person name="Mattson C.L."/>
            <person name="Mian U.H."/>
            <person name="Morcos G.S."/>
            <person name="Muhler C.W."/>
            <person name="Naeem N.-U.-A."/>
            <person name="Namagiri S."/>
            <person name="Nassehi T."/>
            <person name="Nazarian M."/>
            <person name="Neal R.A."/>
            <person name="Negash K."/>
            <person name="Ngaleu B.J."/>
            <person name="Nguyen B.T."/>
            <person name="Nguyen K.V."/>
            <person name="Odili J.C."/>
            <person name="Ogletree A."/>
            <person name="Okojie E."/>
            <person name="Olajide T.E."/>
            <person name="Onwukwe C.S."/>
            <person name="Ozako O."/>
            <person name="Pakala M."/>
            <person name="Patel P."/>
            <person name="Patel H.J."/>
            <person name="Patel R."/>
            <person name="Paudel H."/>
            <person name="Pikounis A.J."/>
            <person name="Qazi M.A."/>
            <person name="Quiroz J.N."/>
            <person name="Ramachandran P.N."/>
            <person name="Rashford R.L."/>
            <person name="Rivera J."/>
            <person name="Romero F.D."/>
            <person name="Saba P.A."/>
            <person name="Sabu R.L."/>
            <person name="Saeed O.S."/>
            <person name="Saraf S."/>
            <person name="Scarano A.L."/>
            <person name="Sciandra C."/>
            <person name="Shakarov P."/>
            <person name="Sharma A."/>
            <person name="Singh K."/>
            <person name="Singh S."/>
            <person name="Spindler S.E."/>
            <person name="Szymanik K.H."/>
            <person name="Tahir M."/>
            <person name="Tchuinte L.U."/>
            <person name="Thakkar V."/>
            <person name="Tombo Z.B."/>
            <person name="Touma A."/>
            <person name="Tran J.N."/>
            <person name="Tran N."/>
            <person name="Truong D.H."/>
            <person name="Turner M.D."/>
            <person name="Vidmar M."/>
            <person name="Vuong K."/>
            <person name="Wilson B."/>
            <person name="Xie C.L."/>
            <person name="Yasinova A.G."/>
            <person name="Yu A.M."/>
            <person name="Zolnerowich N."/>
            <person name="Cortez R."/>
            <person name="Greis H.L."/>
            <person name="Lee M."/>
            <person name="Mantzavinos A."/>
            <person name="Mohamed I.R."/>
            <person name="Patel P."/>
            <person name="Puglisi K.M."/>
            <person name="Bhattacharya M."/>
            <person name="Correa-Mendez M."/>
            <person name="Fabian M."/>
            <person name="Reger N."/>
            <person name="Tran K."/>
            <person name="Erill I."/>
            <person name="Caruso S.M."/>
            <person name="Garlena R.A."/>
            <person name="Russell D.A."/>
            <person name="Pope W.H."/>
            <person name="Jacobs-Sera D."/>
            <person name="Hatfull G.F."/>
        </authorList>
    </citation>
    <scope>NUCLEOTIDE SEQUENCE [LARGE SCALE GENOMIC DNA]</scope>
</reference>
<evidence type="ECO:0000313" key="2">
    <source>
        <dbReference type="EMBL" id="AWN05112.1"/>
    </source>
</evidence>
<dbReference type="RefSeq" id="YP_009838067.1">
    <property type="nucleotide sequence ID" value="NC_048706.1"/>
</dbReference>
<dbReference type="Proteomes" id="UP000247075">
    <property type="component" value="Segment"/>
</dbReference>
<keyword evidence="3" id="KW-1185">Reference proteome</keyword>
<name>A0A2U8UNA0_9CAUD</name>
<organism evidence="2 3">
    <name type="scientific">Streptomyces phage FlowerPower</name>
    <dbReference type="NCBI Taxonomy" id="2182408"/>
    <lineage>
        <taxon>Viruses</taxon>
        <taxon>Duplodnaviria</taxon>
        <taxon>Heunggongvirae</taxon>
        <taxon>Uroviricota</taxon>
        <taxon>Caudoviricetes</taxon>
        <taxon>Beephvirinae</taxon>
        <taxon>Flowerpowervirus</taxon>
        <taxon>Flowerpowervirus flowerpower</taxon>
    </lineage>
</organism>
<dbReference type="KEGG" id="vg:55608272"/>
<gene>
    <name evidence="2" type="primary">10</name>
    <name evidence="2" type="ORF">SEA_FLOWERPOWER_10</name>
</gene>
<feature type="compositionally biased region" description="Gly residues" evidence="1">
    <location>
        <begin position="1"/>
        <end position="13"/>
    </location>
</feature>